<dbReference type="Proteomes" id="UP000053676">
    <property type="component" value="Unassembled WGS sequence"/>
</dbReference>
<evidence type="ECO:0000313" key="2">
    <source>
        <dbReference type="Proteomes" id="UP000053676"/>
    </source>
</evidence>
<name>W2SVH1_NECAM</name>
<accession>W2SVH1</accession>
<dbReference type="EMBL" id="KI663243">
    <property type="protein sequence ID" value="ETN72707.1"/>
    <property type="molecule type" value="Genomic_DNA"/>
</dbReference>
<gene>
    <name evidence="1" type="ORF">NECAME_18703</name>
</gene>
<sequence length="76" mass="8804">MSFLNVNKTGNLTFLNEDFKQMNDLLCHQVNTFLISKQTLILRLNTEEWCRTKNPLLTSGSFVVLEEKEIIKDGDI</sequence>
<dbReference type="AlphaFoldDB" id="W2SVH1"/>
<keyword evidence="2" id="KW-1185">Reference proteome</keyword>
<organism evidence="1 2">
    <name type="scientific">Necator americanus</name>
    <name type="common">Human hookworm</name>
    <dbReference type="NCBI Taxonomy" id="51031"/>
    <lineage>
        <taxon>Eukaryota</taxon>
        <taxon>Metazoa</taxon>
        <taxon>Ecdysozoa</taxon>
        <taxon>Nematoda</taxon>
        <taxon>Chromadorea</taxon>
        <taxon>Rhabditida</taxon>
        <taxon>Rhabditina</taxon>
        <taxon>Rhabditomorpha</taxon>
        <taxon>Strongyloidea</taxon>
        <taxon>Ancylostomatidae</taxon>
        <taxon>Bunostominae</taxon>
        <taxon>Necator</taxon>
    </lineage>
</organism>
<proteinExistence type="predicted"/>
<protein>
    <submittedName>
        <fullName evidence="1">Uncharacterized protein</fullName>
    </submittedName>
</protein>
<evidence type="ECO:0000313" key="1">
    <source>
        <dbReference type="EMBL" id="ETN72707.1"/>
    </source>
</evidence>
<reference evidence="2" key="1">
    <citation type="journal article" date="2014" name="Nat. Genet.">
        <title>Genome of the human hookworm Necator americanus.</title>
        <authorList>
            <person name="Tang Y.T."/>
            <person name="Gao X."/>
            <person name="Rosa B.A."/>
            <person name="Abubucker S."/>
            <person name="Hallsworth-Pepin K."/>
            <person name="Martin J."/>
            <person name="Tyagi R."/>
            <person name="Heizer E."/>
            <person name="Zhang X."/>
            <person name="Bhonagiri-Palsikar V."/>
            <person name="Minx P."/>
            <person name="Warren W.C."/>
            <person name="Wang Q."/>
            <person name="Zhan B."/>
            <person name="Hotez P.J."/>
            <person name="Sternberg P.W."/>
            <person name="Dougall A."/>
            <person name="Gaze S.T."/>
            <person name="Mulvenna J."/>
            <person name="Sotillo J."/>
            <person name="Ranganathan S."/>
            <person name="Rabelo E.M."/>
            <person name="Wilson R.K."/>
            <person name="Felgner P.L."/>
            <person name="Bethony J."/>
            <person name="Hawdon J.M."/>
            <person name="Gasser R.B."/>
            <person name="Loukas A."/>
            <person name="Mitreva M."/>
        </authorList>
    </citation>
    <scope>NUCLEOTIDE SEQUENCE [LARGE SCALE GENOMIC DNA]</scope>
</reference>
<dbReference type="KEGG" id="nai:NECAME_18703"/>